<accession>A0A430LN30</accession>
<feature type="transmembrane region" description="Helical" evidence="7">
    <location>
        <begin position="278"/>
        <end position="296"/>
    </location>
</feature>
<feature type="compositionally biased region" description="Polar residues" evidence="6">
    <location>
        <begin position="326"/>
        <end position="336"/>
    </location>
</feature>
<evidence type="ECO:0000256" key="3">
    <source>
        <dbReference type="ARBA" id="ARBA00022989"/>
    </source>
</evidence>
<feature type="transmembrane region" description="Helical" evidence="7">
    <location>
        <begin position="49"/>
        <end position="72"/>
    </location>
</feature>
<comment type="subcellular location">
    <subcellularLocation>
        <location evidence="1">Membrane</location>
        <topology evidence="1">Multi-pass membrane protein</topology>
    </subcellularLocation>
</comment>
<evidence type="ECO:0000256" key="1">
    <source>
        <dbReference type="ARBA" id="ARBA00004141"/>
    </source>
</evidence>
<reference evidence="9 10" key="1">
    <citation type="submission" date="2017-06" db="EMBL/GenBank/DDBJ databases">
        <title>Comparative genomic analysis of Ambrosia Fusariam Clade fungi.</title>
        <authorList>
            <person name="Stajich J.E."/>
            <person name="Carrillo J."/>
            <person name="Kijimoto T."/>
            <person name="Eskalen A."/>
            <person name="O'Donnell K."/>
            <person name="Kasson M."/>
        </authorList>
    </citation>
    <scope>NUCLEOTIDE SEQUENCE [LARGE SCALE GENOMIC DNA]</scope>
    <source>
        <strain evidence="9 10">UCR1854</strain>
    </source>
</reference>
<gene>
    <name evidence="9" type="ORF">BHE90_008388</name>
</gene>
<feature type="domain" description="Rhodopsin" evidence="8">
    <location>
        <begin position="68"/>
        <end position="300"/>
    </location>
</feature>
<sequence>MLQADNRSGRVTSTLVSGVIKKQASAQNGSTLSRKSANMASDSVEDRSATLIGVVVMLLFITTLVVVLRLWTRYVILNQLGADDILALISLLVVIGCGIAMILETRHGLGKHVSPVILQTVPLYLKNFYVAVVLYAAALMFIKLTFLLHYYRLLAIQGMKKVYQAAIVIVGGWALSQVLVGIFICWPIQGFWDKTVDAKCIPNQPQWYINAAGNIVTDVMVFLLPIPAIRSLRLPRTQKFILAGIFSLGFFTVILSAIRIEYLKDFEDFTWKHVESNLWSMAELTSALICACLPTLRPFAVRYFPALASKFTRSSGGYRGGHGSRIHSTPGKSSKSASRDANRLFHDNNATFEMQRQYSSDGIGYSRHRSDEDLVAMWPADVINAAAVEPGSVRNVPIRGIKVQTDTFQTVVKKDQEGRL</sequence>
<dbReference type="InterPro" id="IPR052337">
    <property type="entry name" value="SAT4-like"/>
</dbReference>
<dbReference type="GO" id="GO:0016020">
    <property type="term" value="C:membrane"/>
    <property type="evidence" value="ECO:0007669"/>
    <property type="project" value="UniProtKB-SubCell"/>
</dbReference>
<dbReference type="Proteomes" id="UP000287124">
    <property type="component" value="Unassembled WGS sequence"/>
</dbReference>
<feature type="region of interest" description="Disordered" evidence="6">
    <location>
        <begin position="317"/>
        <end position="339"/>
    </location>
</feature>
<keyword evidence="3 7" id="KW-1133">Transmembrane helix</keyword>
<feature type="transmembrane region" description="Helical" evidence="7">
    <location>
        <begin position="162"/>
        <end position="189"/>
    </location>
</feature>
<feature type="transmembrane region" description="Helical" evidence="7">
    <location>
        <begin position="209"/>
        <end position="228"/>
    </location>
</feature>
<protein>
    <recommendedName>
        <fullName evidence="8">Rhodopsin domain-containing protein</fullName>
    </recommendedName>
</protein>
<proteinExistence type="inferred from homology"/>
<keyword evidence="4 7" id="KW-0472">Membrane</keyword>
<evidence type="ECO:0000313" key="9">
    <source>
        <dbReference type="EMBL" id="RTE77129.1"/>
    </source>
</evidence>
<dbReference type="InterPro" id="IPR049326">
    <property type="entry name" value="Rhodopsin_dom_fungi"/>
</dbReference>
<dbReference type="EMBL" id="MIKF01000130">
    <property type="protein sequence ID" value="RTE77129.1"/>
    <property type="molecule type" value="Genomic_DNA"/>
</dbReference>
<evidence type="ECO:0000256" key="4">
    <source>
        <dbReference type="ARBA" id="ARBA00023136"/>
    </source>
</evidence>
<dbReference type="Pfam" id="PF20684">
    <property type="entry name" value="Fung_rhodopsin"/>
    <property type="match status" value="1"/>
</dbReference>
<dbReference type="PANTHER" id="PTHR33048:SF47">
    <property type="entry name" value="INTEGRAL MEMBRANE PROTEIN-RELATED"/>
    <property type="match status" value="1"/>
</dbReference>
<evidence type="ECO:0000256" key="7">
    <source>
        <dbReference type="SAM" id="Phobius"/>
    </source>
</evidence>
<comment type="caution">
    <text evidence="9">The sequence shown here is derived from an EMBL/GenBank/DDBJ whole genome shotgun (WGS) entry which is preliminary data.</text>
</comment>
<evidence type="ECO:0000313" key="10">
    <source>
        <dbReference type="Proteomes" id="UP000287124"/>
    </source>
</evidence>
<evidence type="ECO:0000256" key="2">
    <source>
        <dbReference type="ARBA" id="ARBA00022692"/>
    </source>
</evidence>
<keyword evidence="2 7" id="KW-0812">Transmembrane</keyword>
<evidence type="ECO:0000256" key="6">
    <source>
        <dbReference type="SAM" id="MobiDB-lite"/>
    </source>
</evidence>
<keyword evidence="10" id="KW-1185">Reference proteome</keyword>
<evidence type="ECO:0000256" key="5">
    <source>
        <dbReference type="ARBA" id="ARBA00038359"/>
    </source>
</evidence>
<name>A0A430LN30_9HYPO</name>
<dbReference type="PANTHER" id="PTHR33048">
    <property type="entry name" value="PTH11-LIKE INTEGRAL MEMBRANE PROTEIN (AFU_ORTHOLOGUE AFUA_5G11245)"/>
    <property type="match status" value="1"/>
</dbReference>
<dbReference type="AlphaFoldDB" id="A0A430LN30"/>
<evidence type="ECO:0000259" key="8">
    <source>
        <dbReference type="Pfam" id="PF20684"/>
    </source>
</evidence>
<feature type="transmembrane region" description="Helical" evidence="7">
    <location>
        <begin position="84"/>
        <end position="103"/>
    </location>
</feature>
<comment type="similarity">
    <text evidence="5">Belongs to the SAT4 family.</text>
</comment>
<feature type="transmembrane region" description="Helical" evidence="7">
    <location>
        <begin position="128"/>
        <end position="150"/>
    </location>
</feature>
<feature type="transmembrane region" description="Helical" evidence="7">
    <location>
        <begin position="240"/>
        <end position="258"/>
    </location>
</feature>
<organism evidence="9 10">
    <name type="scientific">Fusarium euwallaceae</name>
    <dbReference type="NCBI Taxonomy" id="1147111"/>
    <lineage>
        <taxon>Eukaryota</taxon>
        <taxon>Fungi</taxon>
        <taxon>Dikarya</taxon>
        <taxon>Ascomycota</taxon>
        <taxon>Pezizomycotina</taxon>
        <taxon>Sordariomycetes</taxon>
        <taxon>Hypocreomycetidae</taxon>
        <taxon>Hypocreales</taxon>
        <taxon>Nectriaceae</taxon>
        <taxon>Fusarium</taxon>
        <taxon>Fusarium solani species complex</taxon>
    </lineage>
</organism>